<evidence type="ECO:0000256" key="5">
    <source>
        <dbReference type="ARBA" id="ARBA00022984"/>
    </source>
</evidence>
<dbReference type="InterPro" id="IPR012338">
    <property type="entry name" value="Beta-lactam/transpept-like"/>
</dbReference>
<dbReference type="Pfam" id="PF00768">
    <property type="entry name" value="Peptidase_S11"/>
    <property type="match status" value="1"/>
</dbReference>
<keyword evidence="5" id="KW-0573">Peptidoglycan synthesis</keyword>
<sequence length="412" mass="44990">MLKFRLWGTVLWLGLALIVWGQWPLRATAATDPATEVKAAYVVDANSGQAIYADHADKKLPIASLSKLMTLYLVTQAVRKGQVKWTDNVPISADVRKLAASPTLSTMPMAKDEKFTVKELFAATLVGSSNSSAIALGELIGGSNAKFIQLMNQQAARWQLAAHFVSASGLDNTDLIRYHYNLPGTSNQAQNLVSARAITTVARQLIKDYPAVIDIANHGSIKIHRYRVATLVQILKGQKHYDAAVPVDGLKTGYTAQAGACLVATFKQGGRRLIATTLGGTWKYTANAKLRLQTQQQERYHNVAPATMKYRLPGTQTTLKLVAKSSVKRWENVQQPFRQTQTAAVPVQRQQVNYLAANTTVMRLRLTDPNSGTVTTVAYVSPKAQMIPGPMQQVAKATATKHQLNLPLAFAN</sequence>
<keyword evidence="10" id="KW-1185">Reference proteome</keyword>
<dbReference type="GO" id="GO:0016787">
    <property type="term" value="F:hydrolase activity"/>
    <property type="evidence" value="ECO:0007669"/>
    <property type="project" value="UniProtKB-KW"/>
</dbReference>
<accession>A0ABU1A819</accession>
<evidence type="ECO:0000256" key="6">
    <source>
        <dbReference type="ARBA" id="ARBA00023316"/>
    </source>
</evidence>
<evidence type="ECO:0000259" key="8">
    <source>
        <dbReference type="Pfam" id="PF00768"/>
    </source>
</evidence>
<reference evidence="9 10" key="1">
    <citation type="journal article" date="2023" name="Int. J. Syst. Evol. Microbiol.">
        <title>Lactiplantibacillus brownii sp. nov., a novel psychrotolerant species isolated from sauerkraut.</title>
        <authorList>
            <person name="Heng Y.C."/>
            <person name="Silvaraju S."/>
            <person name="Lee J.K.Y."/>
            <person name="Kittelmann S."/>
        </authorList>
    </citation>
    <scope>NUCLEOTIDE SEQUENCE [LARGE SCALE GENOMIC DNA]</scope>
    <source>
        <strain evidence="9 10">WILCCON 0030</strain>
    </source>
</reference>
<evidence type="ECO:0000313" key="9">
    <source>
        <dbReference type="EMBL" id="MDQ7937021.1"/>
    </source>
</evidence>
<keyword evidence="6" id="KW-0961">Cell wall biogenesis/degradation</keyword>
<evidence type="ECO:0000256" key="2">
    <source>
        <dbReference type="ARBA" id="ARBA00022729"/>
    </source>
</evidence>
<dbReference type="EMBL" id="JAVCWF010000001">
    <property type="protein sequence ID" value="MDQ7937021.1"/>
    <property type="molecule type" value="Genomic_DNA"/>
</dbReference>
<dbReference type="PANTHER" id="PTHR21581:SF11">
    <property type="entry name" value="D-ALANYL-D-ALANINE CARBOXYPEPTIDASE DACA"/>
    <property type="match status" value="1"/>
</dbReference>
<comment type="caution">
    <text evidence="9">The sequence shown here is derived from an EMBL/GenBank/DDBJ whole genome shotgun (WGS) entry which is preliminary data.</text>
</comment>
<keyword evidence="3 9" id="KW-0378">Hydrolase</keyword>
<evidence type="ECO:0000256" key="3">
    <source>
        <dbReference type="ARBA" id="ARBA00022801"/>
    </source>
</evidence>
<dbReference type="SUPFAM" id="SSF56601">
    <property type="entry name" value="beta-lactamase/transpeptidase-like"/>
    <property type="match status" value="1"/>
</dbReference>
<dbReference type="PANTHER" id="PTHR21581">
    <property type="entry name" value="D-ALANYL-D-ALANINE CARBOXYPEPTIDASE"/>
    <property type="match status" value="1"/>
</dbReference>
<organism evidence="9 10">
    <name type="scientific">Lactiplantibacillus brownii</name>
    <dbReference type="NCBI Taxonomy" id="3069269"/>
    <lineage>
        <taxon>Bacteria</taxon>
        <taxon>Bacillati</taxon>
        <taxon>Bacillota</taxon>
        <taxon>Bacilli</taxon>
        <taxon>Lactobacillales</taxon>
        <taxon>Lactobacillaceae</taxon>
        <taxon>Lactiplantibacillus</taxon>
    </lineage>
</organism>
<name>A0ABU1A819_9LACO</name>
<protein>
    <submittedName>
        <fullName evidence="9">Serine hydrolase</fullName>
    </submittedName>
</protein>
<keyword evidence="4" id="KW-0133">Cell shape</keyword>
<evidence type="ECO:0000256" key="7">
    <source>
        <dbReference type="RuleBase" id="RU004016"/>
    </source>
</evidence>
<dbReference type="Proteomes" id="UP001227831">
    <property type="component" value="Unassembled WGS sequence"/>
</dbReference>
<feature type="domain" description="Peptidase S11 D-alanyl-D-alanine carboxypeptidase A N-terminal" evidence="8">
    <location>
        <begin position="28"/>
        <end position="280"/>
    </location>
</feature>
<dbReference type="PRINTS" id="PR00725">
    <property type="entry name" value="DADACBPTASE1"/>
</dbReference>
<evidence type="ECO:0000256" key="1">
    <source>
        <dbReference type="ARBA" id="ARBA00007164"/>
    </source>
</evidence>
<gene>
    <name evidence="9" type="ORF">RA086_05105</name>
</gene>
<dbReference type="InterPro" id="IPR001967">
    <property type="entry name" value="Peptidase_S11_N"/>
</dbReference>
<keyword evidence="2" id="KW-0732">Signal</keyword>
<proteinExistence type="inferred from homology"/>
<comment type="similarity">
    <text evidence="1 7">Belongs to the peptidase S11 family.</text>
</comment>
<evidence type="ECO:0000313" key="10">
    <source>
        <dbReference type="Proteomes" id="UP001227831"/>
    </source>
</evidence>
<evidence type="ECO:0000256" key="4">
    <source>
        <dbReference type="ARBA" id="ARBA00022960"/>
    </source>
</evidence>
<dbReference type="RefSeq" id="WP_308702799.1">
    <property type="nucleotide sequence ID" value="NZ_JAVCWF010000001.1"/>
</dbReference>
<dbReference type="Gene3D" id="3.40.710.10">
    <property type="entry name" value="DD-peptidase/beta-lactamase superfamily"/>
    <property type="match status" value="1"/>
</dbReference>
<dbReference type="InterPro" id="IPR018044">
    <property type="entry name" value="Peptidase_S11"/>
</dbReference>